<dbReference type="EMBL" id="JAUYVI010000016">
    <property type="protein sequence ID" value="MDQ7251683.1"/>
    <property type="molecule type" value="Genomic_DNA"/>
</dbReference>
<comment type="similarity">
    <text evidence="2">Belongs to the ABC transporter superfamily.</text>
</comment>
<comment type="caution">
    <text evidence="7">The sequence shown here is derived from an EMBL/GenBank/DDBJ whole genome shotgun (WGS) entry which is preliminary data.</text>
</comment>
<dbReference type="GO" id="GO:0005524">
    <property type="term" value="F:ATP binding"/>
    <property type="evidence" value="ECO:0007669"/>
    <property type="project" value="UniProtKB-KW"/>
</dbReference>
<dbReference type="CDD" id="cd03257">
    <property type="entry name" value="ABC_NikE_OppD_transporters"/>
    <property type="match status" value="1"/>
</dbReference>
<proteinExistence type="inferred from homology"/>
<dbReference type="InterPro" id="IPR027417">
    <property type="entry name" value="P-loop_NTPase"/>
</dbReference>
<dbReference type="RefSeq" id="WP_379962267.1">
    <property type="nucleotide sequence ID" value="NZ_JAUYVI010000016.1"/>
</dbReference>
<protein>
    <submittedName>
        <fullName evidence="7">ABC transporter ATP-binding protein</fullName>
    </submittedName>
</protein>
<evidence type="ECO:0000256" key="2">
    <source>
        <dbReference type="ARBA" id="ARBA00005417"/>
    </source>
</evidence>
<keyword evidence="5 7" id="KW-0067">ATP-binding</keyword>
<organism evidence="7 8">
    <name type="scientific">Dongia sedimenti</name>
    <dbReference type="NCBI Taxonomy" id="3064282"/>
    <lineage>
        <taxon>Bacteria</taxon>
        <taxon>Pseudomonadati</taxon>
        <taxon>Pseudomonadota</taxon>
        <taxon>Alphaproteobacteria</taxon>
        <taxon>Rhodospirillales</taxon>
        <taxon>Dongiaceae</taxon>
        <taxon>Dongia</taxon>
    </lineage>
</organism>
<evidence type="ECO:0000313" key="7">
    <source>
        <dbReference type="EMBL" id="MDQ7251683.1"/>
    </source>
</evidence>
<dbReference type="PROSITE" id="PS00211">
    <property type="entry name" value="ABC_TRANSPORTER_1"/>
    <property type="match status" value="1"/>
</dbReference>
<dbReference type="Pfam" id="PF08352">
    <property type="entry name" value="oligo_HPY"/>
    <property type="match status" value="1"/>
</dbReference>
<dbReference type="PROSITE" id="PS50893">
    <property type="entry name" value="ABC_TRANSPORTER_2"/>
    <property type="match status" value="1"/>
</dbReference>
<dbReference type="PANTHER" id="PTHR43776:SF7">
    <property type="entry name" value="D,D-DIPEPTIDE TRANSPORT ATP-BINDING PROTEIN DDPF-RELATED"/>
    <property type="match status" value="1"/>
</dbReference>
<comment type="subcellular location">
    <subcellularLocation>
        <location evidence="1">Cell inner membrane</location>
        <topology evidence="1">Peripheral membrane protein</topology>
    </subcellularLocation>
</comment>
<dbReference type="InterPro" id="IPR013563">
    <property type="entry name" value="Oligopep_ABC_C"/>
</dbReference>
<evidence type="ECO:0000259" key="6">
    <source>
        <dbReference type="PROSITE" id="PS50893"/>
    </source>
</evidence>
<dbReference type="Gene3D" id="3.40.50.300">
    <property type="entry name" value="P-loop containing nucleotide triphosphate hydrolases"/>
    <property type="match status" value="1"/>
</dbReference>
<dbReference type="Pfam" id="PF00005">
    <property type="entry name" value="ABC_tran"/>
    <property type="match status" value="1"/>
</dbReference>
<reference evidence="8" key="1">
    <citation type="submission" date="2023-08" db="EMBL/GenBank/DDBJ databases">
        <title>Rhodospirillaceae gen. nov., a novel taxon isolated from the Yangtze River Yuezi River estuary sludge.</title>
        <authorList>
            <person name="Ruan L."/>
        </authorList>
    </citation>
    <scope>NUCLEOTIDE SEQUENCE [LARGE SCALE GENOMIC DNA]</scope>
    <source>
        <strain evidence="8">R-7</strain>
    </source>
</reference>
<accession>A0ABU0YYF8</accession>
<evidence type="ECO:0000256" key="5">
    <source>
        <dbReference type="ARBA" id="ARBA00022840"/>
    </source>
</evidence>
<dbReference type="InterPro" id="IPR017871">
    <property type="entry name" value="ABC_transporter-like_CS"/>
</dbReference>
<evidence type="ECO:0000256" key="4">
    <source>
        <dbReference type="ARBA" id="ARBA00022741"/>
    </source>
</evidence>
<feature type="domain" description="ABC transporter" evidence="6">
    <location>
        <begin position="4"/>
        <end position="249"/>
    </location>
</feature>
<keyword evidence="8" id="KW-1185">Reference proteome</keyword>
<dbReference type="SMART" id="SM00382">
    <property type="entry name" value="AAA"/>
    <property type="match status" value="1"/>
</dbReference>
<keyword evidence="4" id="KW-0547">Nucleotide-binding</keyword>
<gene>
    <name evidence="7" type="ORF">Q8A70_28610</name>
</gene>
<evidence type="ECO:0000256" key="1">
    <source>
        <dbReference type="ARBA" id="ARBA00004417"/>
    </source>
</evidence>
<dbReference type="NCBIfam" id="TIGR01727">
    <property type="entry name" value="oligo_HPY"/>
    <property type="match status" value="1"/>
</dbReference>
<evidence type="ECO:0000256" key="3">
    <source>
        <dbReference type="ARBA" id="ARBA00022448"/>
    </source>
</evidence>
<dbReference type="InterPro" id="IPR003593">
    <property type="entry name" value="AAA+_ATPase"/>
</dbReference>
<sequence>MTLLKVSDLVVEFQDAATGRINRACNQVSLDIEAGEIVGLVGESGCGKSTLGRAIVGLEHPKSGSIVFDGVDILSLPAAARRQARRRVQYIFQDSLAALEPRQTIGSALHEALIIRGERNPRARAARIGEILAATNLNSGILTRRPRELSGGQRQRVCIARALLAEPKLLICDEPVSSLDTSLRAQVMNVFLNLRDELGVAIVLIAHDLALVRQASARVNVMYLGRIVESGPSGALYAQPLHPYSRALTAAILGIDPEVERHREQTVLKGDLPSPFAPPSGCSFRTRCPDASDRCAAAEPAALVREGRSVRCKLYDETAAVN</sequence>
<dbReference type="InterPro" id="IPR003439">
    <property type="entry name" value="ABC_transporter-like_ATP-bd"/>
</dbReference>
<dbReference type="InterPro" id="IPR050319">
    <property type="entry name" value="ABC_transp_ATP-bind"/>
</dbReference>
<name>A0ABU0YYF8_9PROT</name>
<keyword evidence="3" id="KW-0813">Transport</keyword>
<dbReference type="PANTHER" id="PTHR43776">
    <property type="entry name" value="TRANSPORT ATP-BINDING PROTEIN"/>
    <property type="match status" value="1"/>
</dbReference>
<dbReference type="SUPFAM" id="SSF52540">
    <property type="entry name" value="P-loop containing nucleoside triphosphate hydrolases"/>
    <property type="match status" value="1"/>
</dbReference>
<evidence type="ECO:0000313" key="8">
    <source>
        <dbReference type="Proteomes" id="UP001230156"/>
    </source>
</evidence>
<dbReference type="Proteomes" id="UP001230156">
    <property type="component" value="Unassembled WGS sequence"/>
</dbReference>